<sequence length="1021" mass="113829">PPTDGSLPAFWGILDWQAEHHPTVPWVIFPSSSGAEQLRTLTMLDFALASHKVAHALRPGRAGRDGEVVALLLHCDNIHYVATIMGSMRAGLVPFPMSPRNTPEAVVHMMEKTNCHKIVSHSFVNKLVTSVQEILAEKNYSVQVIELPPLDEVLPIIFDQNTDMTEFAEPAYRPPKAGHRPDDVVIYLHSSGSTGFPKPIPLTQKIANLWMSNTFMKQCRERNIRFAMMALPMFHAMGVITQLIMPLAITQAWVAYEPKYPAPPMVPTPMNMLDVAKKTACEAFLCVPTFVEGYAKSDEAIEFLKTLKILLFGGGPLSATTGKKLAAAGVPICSCYGGTEWGPYIYAWDERYPDDPLKMVGNWEWVAFPPEVNPRWIPQDDGSYELQFLDCDTHQSAVLNLPDAKGYATSDLFIPHPTRPDLWRIIGRIDDVIMLASGEKIVPLDQENYLYTRPMLQGAVMFGRARNEPGVLLEPSPDYSFDPNDQVKLEEFRNKVWPYVEEANKLAPAFARIFKEMIIVTHPDKPMGRAGKGTVLRKQVLQSYEAEINAFLSATFLRNRILASLRSSPNPAANAAVSSFSQEFIFANPTLERLTQAIVNLIQPSESDTIDSDKDEIEEMIAKYSARLPAFTPRMATPSEGSLVVLLTGSTGGLGSHLLALLLEDNEVKKVYTLDRGMDVAARQRASFEERRIPLGLLENQKLVPLSADYGQEDLGLSGTVASEIRDSVTHIIHNAWKVDFNLSLNSFESNVHGARNLFDFSTSCKHEVPFIFCSSVSAASRWDASQGLVPEEVLQDSRWAGLNGYAKSKYITERILHSAIQLGHPVMTIRIGQIAGSMTTGSWNVSDWVPIIVKSSLSLGCLPDLPGDVSWFAMDTICHTILDVLHLHERRNLPELMNVVHPRPTPWHNIMEDLNDAFGLGNSLPLIPFEQWTTKVEEMAVNPTGSDLQDVPAIKLLQFLRQVVHSSVSESSRSLRDAEGFPKYDTARARQVSPSLRHTAPLGRDQVKMWVSYWRSKDFL</sequence>
<dbReference type="InterPro" id="IPR013120">
    <property type="entry name" value="FAR_NAD-bd"/>
</dbReference>
<feature type="non-terminal residue" evidence="5">
    <location>
        <position position="1021"/>
    </location>
</feature>
<dbReference type="InterPro" id="IPR042099">
    <property type="entry name" value="ANL_N_sf"/>
</dbReference>
<evidence type="ECO:0000256" key="2">
    <source>
        <dbReference type="ARBA" id="ARBA00022553"/>
    </source>
</evidence>
<keyword evidence="2" id="KW-0597">Phosphoprotein</keyword>
<dbReference type="InterPro" id="IPR051414">
    <property type="entry name" value="Adenylate-forming_Reductase"/>
</dbReference>
<comment type="caution">
    <text evidence="5">The sequence shown here is derived from an EMBL/GenBank/DDBJ whole genome shotgun (WGS) entry which is preliminary data.</text>
</comment>
<name>A0A8K0UV70_9AGAR</name>
<accession>A0A8K0UV70</accession>
<dbReference type="Proteomes" id="UP000813824">
    <property type="component" value="Unassembled WGS sequence"/>
</dbReference>
<dbReference type="InterPro" id="IPR000873">
    <property type="entry name" value="AMP-dep_synth/lig_dom"/>
</dbReference>
<dbReference type="PANTHER" id="PTHR43439">
    <property type="entry name" value="PHENYLACETATE-COENZYME A LIGASE"/>
    <property type="match status" value="1"/>
</dbReference>
<organism evidence="5 6">
    <name type="scientific">Cristinia sonorae</name>
    <dbReference type="NCBI Taxonomy" id="1940300"/>
    <lineage>
        <taxon>Eukaryota</taxon>
        <taxon>Fungi</taxon>
        <taxon>Dikarya</taxon>
        <taxon>Basidiomycota</taxon>
        <taxon>Agaricomycotina</taxon>
        <taxon>Agaricomycetes</taxon>
        <taxon>Agaricomycetidae</taxon>
        <taxon>Agaricales</taxon>
        <taxon>Pleurotineae</taxon>
        <taxon>Stephanosporaceae</taxon>
        <taxon>Cristinia</taxon>
    </lineage>
</organism>
<dbReference type="Gene3D" id="3.40.50.720">
    <property type="entry name" value="NAD(P)-binding Rossmann-like Domain"/>
    <property type="match status" value="1"/>
</dbReference>
<evidence type="ECO:0000259" key="4">
    <source>
        <dbReference type="Pfam" id="PF07993"/>
    </source>
</evidence>
<dbReference type="InterPro" id="IPR020845">
    <property type="entry name" value="AMP-binding_CS"/>
</dbReference>
<keyword evidence="1" id="KW-0596">Phosphopantetheine</keyword>
<dbReference type="Pfam" id="PF23562">
    <property type="entry name" value="AMP-binding_C_3"/>
    <property type="match status" value="1"/>
</dbReference>
<evidence type="ECO:0000259" key="3">
    <source>
        <dbReference type="Pfam" id="PF00501"/>
    </source>
</evidence>
<evidence type="ECO:0000256" key="1">
    <source>
        <dbReference type="ARBA" id="ARBA00022450"/>
    </source>
</evidence>
<evidence type="ECO:0000313" key="6">
    <source>
        <dbReference type="Proteomes" id="UP000813824"/>
    </source>
</evidence>
<dbReference type="AlphaFoldDB" id="A0A8K0UV70"/>
<dbReference type="SUPFAM" id="SSF56801">
    <property type="entry name" value="Acetyl-CoA synthetase-like"/>
    <property type="match status" value="1"/>
</dbReference>
<dbReference type="PANTHER" id="PTHR43439:SF2">
    <property type="entry name" value="ENZYME, PUTATIVE (JCVI)-RELATED"/>
    <property type="match status" value="1"/>
</dbReference>
<dbReference type="Pfam" id="PF07993">
    <property type="entry name" value="NAD_binding_4"/>
    <property type="match status" value="1"/>
</dbReference>
<keyword evidence="6" id="KW-1185">Reference proteome</keyword>
<feature type="domain" description="Thioester reductase (TE)" evidence="4">
    <location>
        <begin position="647"/>
        <end position="880"/>
    </location>
</feature>
<gene>
    <name evidence="5" type="ORF">BXZ70DRAFT_1055180</name>
</gene>
<reference evidence="5" key="1">
    <citation type="journal article" date="2021" name="New Phytol.">
        <title>Evolutionary innovations through gain and loss of genes in the ectomycorrhizal Boletales.</title>
        <authorList>
            <person name="Wu G."/>
            <person name="Miyauchi S."/>
            <person name="Morin E."/>
            <person name="Kuo A."/>
            <person name="Drula E."/>
            <person name="Varga T."/>
            <person name="Kohler A."/>
            <person name="Feng B."/>
            <person name="Cao Y."/>
            <person name="Lipzen A."/>
            <person name="Daum C."/>
            <person name="Hundley H."/>
            <person name="Pangilinan J."/>
            <person name="Johnson J."/>
            <person name="Barry K."/>
            <person name="LaButti K."/>
            <person name="Ng V."/>
            <person name="Ahrendt S."/>
            <person name="Min B."/>
            <person name="Choi I.G."/>
            <person name="Park H."/>
            <person name="Plett J.M."/>
            <person name="Magnuson J."/>
            <person name="Spatafora J.W."/>
            <person name="Nagy L.G."/>
            <person name="Henrissat B."/>
            <person name="Grigoriev I.V."/>
            <person name="Yang Z.L."/>
            <person name="Xu J."/>
            <person name="Martin F.M."/>
        </authorList>
    </citation>
    <scope>NUCLEOTIDE SEQUENCE</scope>
    <source>
        <strain evidence="5">KKN 215</strain>
    </source>
</reference>
<feature type="domain" description="AMP-dependent synthetase/ligase" evidence="3">
    <location>
        <begin position="14"/>
        <end position="355"/>
    </location>
</feature>
<protein>
    <recommendedName>
        <fullName evidence="7">Acetyl-CoA synthetase-like protein</fullName>
    </recommendedName>
</protein>
<evidence type="ECO:0008006" key="7">
    <source>
        <dbReference type="Google" id="ProtNLM"/>
    </source>
</evidence>
<evidence type="ECO:0000313" key="5">
    <source>
        <dbReference type="EMBL" id="KAH8103378.1"/>
    </source>
</evidence>
<dbReference type="SUPFAM" id="SSF51735">
    <property type="entry name" value="NAD(P)-binding Rossmann-fold domains"/>
    <property type="match status" value="1"/>
</dbReference>
<dbReference type="EMBL" id="JAEVFJ010000007">
    <property type="protein sequence ID" value="KAH8103378.1"/>
    <property type="molecule type" value="Genomic_DNA"/>
</dbReference>
<dbReference type="Gene3D" id="3.40.50.12780">
    <property type="entry name" value="N-terminal domain of ligase-like"/>
    <property type="match status" value="1"/>
</dbReference>
<dbReference type="OrthoDB" id="429813at2759"/>
<dbReference type="Pfam" id="PF00501">
    <property type="entry name" value="AMP-binding"/>
    <property type="match status" value="1"/>
</dbReference>
<dbReference type="PROSITE" id="PS00455">
    <property type="entry name" value="AMP_BINDING"/>
    <property type="match status" value="1"/>
</dbReference>
<dbReference type="InterPro" id="IPR036291">
    <property type="entry name" value="NAD(P)-bd_dom_sf"/>
</dbReference>
<feature type="non-terminal residue" evidence="5">
    <location>
        <position position="1"/>
    </location>
</feature>
<proteinExistence type="predicted"/>